<evidence type="ECO:0000256" key="1">
    <source>
        <dbReference type="SAM" id="MobiDB-lite"/>
    </source>
</evidence>
<feature type="compositionally biased region" description="Basic and acidic residues" evidence="1">
    <location>
        <begin position="166"/>
        <end position="175"/>
    </location>
</feature>
<dbReference type="RefSeq" id="XP_022319281.1">
    <property type="nucleotide sequence ID" value="XM_022463573.1"/>
</dbReference>
<organism evidence="2 5">
    <name type="scientific">Crassostrea virginica</name>
    <name type="common">Eastern oyster</name>
    <dbReference type="NCBI Taxonomy" id="6565"/>
    <lineage>
        <taxon>Eukaryota</taxon>
        <taxon>Metazoa</taxon>
        <taxon>Spiralia</taxon>
        <taxon>Lophotrochozoa</taxon>
        <taxon>Mollusca</taxon>
        <taxon>Bivalvia</taxon>
        <taxon>Autobranchia</taxon>
        <taxon>Pteriomorphia</taxon>
        <taxon>Ostreida</taxon>
        <taxon>Ostreoidea</taxon>
        <taxon>Ostreidae</taxon>
        <taxon>Crassostrea</taxon>
    </lineage>
</organism>
<dbReference type="KEGG" id="cvn:111122047"/>
<dbReference type="RefSeq" id="XP_022319282.1">
    <property type="nucleotide sequence ID" value="XM_022463574.1"/>
</dbReference>
<dbReference type="AlphaFoldDB" id="A0A8B8CTZ9"/>
<dbReference type="OrthoDB" id="6127644at2759"/>
<feature type="region of interest" description="Disordered" evidence="1">
    <location>
        <begin position="166"/>
        <end position="188"/>
    </location>
</feature>
<sequence>MARLPLEKRVFGRRERPLAIVRKTPKFQRLNGWDLPYGNDPLDIVAWTSLQTALHSKKEVKKKSKLPVEDLTHRHFPNYRCPGLEEPAEFERNSLNRRLFVKEKAVVSEQQAIRPIKRSKTTLAPSTVQTKQVDVPQKNGNGSTDSYQETKSKDDIDVLNRVVKNQLDKKNEGVPKRSRSVPVPYIPERPDHAPSFRRLLFYARKYGSKEDQILDEEDEGYGSKTPSAEDKDVTSLFEDFSGQGFRETSTDNNGNTGSGKKFAKFLYTHQIPKATSLFEESEDERANRLVNRPLNTTTRVMWKRKIIYL</sequence>
<evidence type="ECO:0000313" key="3">
    <source>
        <dbReference type="RefSeq" id="XP_022319281.1"/>
    </source>
</evidence>
<reference evidence="3 4" key="1">
    <citation type="submission" date="2025-04" db="UniProtKB">
        <authorList>
            <consortium name="RefSeq"/>
        </authorList>
    </citation>
    <scope>IDENTIFICATION</scope>
    <source>
        <tissue evidence="3 4">Whole sample</tissue>
    </source>
</reference>
<evidence type="ECO:0000313" key="5">
    <source>
        <dbReference type="RefSeq" id="XP_022319283.1"/>
    </source>
</evidence>
<accession>A0A8B8CTZ9</accession>
<feature type="compositionally biased region" description="Polar residues" evidence="1">
    <location>
        <begin position="121"/>
        <end position="147"/>
    </location>
</feature>
<proteinExistence type="predicted"/>
<protein>
    <submittedName>
        <fullName evidence="3 4">Uncharacterized protein LOC111122047 isoform X1</fullName>
    </submittedName>
</protein>
<dbReference type="GeneID" id="111122047"/>
<gene>
    <name evidence="3 4 5" type="primary">LOC111122047</name>
</gene>
<evidence type="ECO:0000313" key="4">
    <source>
        <dbReference type="RefSeq" id="XP_022319282.1"/>
    </source>
</evidence>
<feature type="region of interest" description="Disordered" evidence="1">
    <location>
        <begin position="117"/>
        <end position="153"/>
    </location>
</feature>
<keyword evidence="2" id="KW-1185">Reference proteome</keyword>
<dbReference type="RefSeq" id="XP_022319283.1">
    <property type="nucleotide sequence ID" value="XM_022463575.1"/>
</dbReference>
<name>A0A8B8CTZ9_CRAVI</name>
<evidence type="ECO:0000313" key="2">
    <source>
        <dbReference type="Proteomes" id="UP000694844"/>
    </source>
</evidence>
<dbReference type="Proteomes" id="UP000694844">
    <property type="component" value="Chromosome 2"/>
</dbReference>